<organism evidence="2 3">
    <name type="scientific">Gigaspora margarita</name>
    <dbReference type="NCBI Taxonomy" id="4874"/>
    <lineage>
        <taxon>Eukaryota</taxon>
        <taxon>Fungi</taxon>
        <taxon>Fungi incertae sedis</taxon>
        <taxon>Mucoromycota</taxon>
        <taxon>Glomeromycotina</taxon>
        <taxon>Glomeromycetes</taxon>
        <taxon>Diversisporales</taxon>
        <taxon>Gigasporaceae</taxon>
        <taxon>Gigaspora</taxon>
    </lineage>
</organism>
<feature type="region of interest" description="Disordered" evidence="1">
    <location>
        <begin position="20"/>
        <end position="40"/>
    </location>
</feature>
<protein>
    <submittedName>
        <fullName evidence="2">29044_t:CDS:1</fullName>
    </submittedName>
</protein>
<evidence type="ECO:0000256" key="1">
    <source>
        <dbReference type="SAM" id="MobiDB-lite"/>
    </source>
</evidence>
<keyword evidence="3" id="KW-1185">Reference proteome</keyword>
<evidence type="ECO:0000313" key="2">
    <source>
        <dbReference type="EMBL" id="CAG8849872.1"/>
    </source>
</evidence>
<reference evidence="2 3" key="1">
    <citation type="submission" date="2021-06" db="EMBL/GenBank/DDBJ databases">
        <authorList>
            <person name="Kallberg Y."/>
            <person name="Tangrot J."/>
            <person name="Rosling A."/>
        </authorList>
    </citation>
    <scope>NUCLEOTIDE SEQUENCE [LARGE SCALE GENOMIC DNA]</scope>
    <source>
        <strain evidence="2 3">120-4 pot B 10/14</strain>
    </source>
</reference>
<comment type="caution">
    <text evidence="2">The sequence shown here is derived from an EMBL/GenBank/DDBJ whole genome shotgun (WGS) entry which is preliminary data.</text>
</comment>
<dbReference type="EMBL" id="CAJVQB010098409">
    <property type="protein sequence ID" value="CAG8849872.1"/>
    <property type="molecule type" value="Genomic_DNA"/>
</dbReference>
<feature type="compositionally biased region" description="Basic and acidic residues" evidence="1">
    <location>
        <begin position="21"/>
        <end position="32"/>
    </location>
</feature>
<proteinExistence type="predicted"/>
<gene>
    <name evidence="2" type="ORF">GMARGA_LOCUS39927</name>
</gene>
<sequence>MTSSLCKLNETMTIRITRFSDFSDHGSGDPHDNIPPVPSS</sequence>
<feature type="non-terminal residue" evidence="2">
    <location>
        <position position="40"/>
    </location>
</feature>
<name>A0ABN7X8B6_GIGMA</name>
<accession>A0ABN7X8B6</accession>
<dbReference type="Proteomes" id="UP000789901">
    <property type="component" value="Unassembled WGS sequence"/>
</dbReference>
<evidence type="ECO:0000313" key="3">
    <source>
        <dbReference type="Proteomes" id="UP000789901"/>
    </source>
</evidence>